<feature type="transmembrane region" description="Helical" evidence="1">
    <location>
        <begin position="90"/>
        <end position="110"/>
    </location>
</feature>
<protein>
    <submittedName>
        <fullName evidence="2">Uncharacterized protein</fullName>
    </submittedName>
</protein>
<feature type="transmembrane region" description="Helical" evidence="1">
    <location>
        <begin position="16"/>
        <end position="35"/>
    </location>
</feature>
<keyword evidence="3" id="KW-1185">Reference proteome</keyword>
<gene>
    <name evidence="2" type="ORF">ACFFU9_07975</name>
</gene>
<feature type="transmembrane region" description="Helical" evidence="1">
    <location>
        <begin position="47"/>
        <end position="69"/>
    </location>
</feature>
<dbReference type="RefSeq" id="WP_379860873.1">
    <property type="nucleotide sequence ID" value="NZ_JBHMFC010000028.1"/>
</dbReference>
<proteinExistence type="predicted"/>
<keyword evidence="1" id="KW-1133">Transmembrane helix</keyword>
<evidence type="ECO:0000256" key="1">
    <source>
        <dbReference type="SAM" id="Phobius"/>
    </source>
</evidence>
<evidence type="ECO:0000313" key="3">
    <source>
        <dbReference type="Proteomes" id="UP001589585"/>
    </source>
</evidence>
<keyword evidence="1" id="KW-0812">Transmembrane</keyword>
<name>A0ABV5FC59_9FLAO</name>
<dbReference type="EMBL" id="JBHMFC010000028">
    <property type="protein sequence ID" value="MFB9056678.1"/>
    <property type="molecule type" value="Genomic_DNA"/>
</dbReference>
<organism evidence="2 3">
    <name type="scientific">Mariniflexile ostreae</name>
    <dbReference type="NCBI Taxonomy" id="1520892"/>
    <lineage>
        <taxon>Bacteria</taxon>
        <taxon>Pseudomonadati</taxon>
        <taxon>Bacteroidota</taxon>
        <taxon>Flavobacteriia</taxon>
        <taxon>Flavobacteriales</taxon>
        <taxon>Flavobacteriaceae</taxon>
        <taxon>Mariniflexile</taxon>
    </lineage>
</organism>
<dbReference type="Proteomes" id="UP001589585">
    <property type="component" value="Unassembled WGS sequence"/>
</dbReference>
<reference evidence="2 3" key="1">
    <citation type="submission" date="2024-09" db="EMBL/GenBank/DDBJ databases">
        <authorList>
            <person name="Sun Q."/>
            <person name="Mori K."/>
        </authorList>
    </citation>
    <scope>NUCLEOTIDE SEQUENCE [LARGE SCALE GENOMIC DNA]</scope>
    <source>
        <strain evidence="2 3">CECT 8622</strain>
    </source>
</reference>
<accession>A0ABV5FC59</accession>
<sequence length="155" mass="18765">MTIKDFFDIEPIQKNGLLIFAFAFLMAYLQLFIFKSNFSDLDKFDKIILSLSVSVCWVVSELPTYFFFMNSKWLKWKSKGKVFELIADRIVTAFGFTLILWMVILTYIGYEFKMDLNMFIRTSLIWMFLKSIYWSFYWLKYILIDIKKEKKMQTE</sequence>
<feature type="transmembrane region" description="Helical" evidence="1">
    <location>
        <begin position="122"/>
        <end position="143"/>
    </location>
</feature>
<evidence type="ECO:0000313" key="2">
    <source>
        <dbReference type="EMBL" id="MFB9056678.1"/>
    </source>
</evidence>
<comment type="caution">
    <text evidence="2">The sequence shown here is derived from an EMBL/GenBank/DDBJ whole genome shotgun (WGS) entry which is preliminary data.</text>
</comment>
<keyword evidence="1" id="KW-0472">Membrane</keyword>